<feature type="chain" id="PRO_5032681284" description="DUF3456 domain-containing protein" evidence="2">
    <location>
        <begin position="24"/>
        <end position="207"/>
    </location>
</feature>
<dbReference type="InterPro" id="IPR042415">
    <property type="entry name" value="CNPY"/>
</dbReference>
<sequence>MAVRRTLALVLWAVVLQPNAVFAIEAKCSACEAIASDLEATLKEEMTKVKKPLDFRGRLDSKGNRLGKVVNYHKSEQFITDLFDDFCENVDDYVYIEGAWHRYKGGKDFKRPEWLKTKVPIGSTMKALKKEIQGYCARIIEEHEEDLTELIQSDDFESSIEGEGSMRTVLCRTLTDDCKGEDRRRKKQSKGGGGSSTGVPPTSKVDL</sequence>
<organism evidence="4 5">
    <name type="scientific">Pycnococcus provasolii</name>
    <dbReference type="NCBI Taxonomy" id="41880"/>
    <lineage>
        <taxon>Eukaryota</taxon>
        <taxon>Viridiplantae</taxon>
        <taxon>Chlorophyta</taxon>
        <taxon>Pseudoscourfieldiophyceae</taxon>
        <taxon>Pseudoscourfieldiales</taxon>
        <taxon>Pycnococcaceae</taxon>
        <taxon>Pycnococcus</taxon>
    </lineage>
</organism>
<dbReference type="Pfam" id="PF11938">
    <property type="entry name" value="DUF3456"/>
    <property type="match status" value="1"/>
</dbReference>
<gene>
    <name evidence="4" type="ORF">PPROV_000670100</name>
</gene>
<dbReference type="PANTHER" id="PTHR13341:SF2">
    <property type="entry name" value="PROTEIN SEELE"/>
    <property type="match status" value="1"/>
</dbReference>
<feature type="signal peptide" evidence="2">
    <location>
        <begin position="1"/>
        <end position="23"/>
    </location>
</feature>
<name>A0A830HSK1_9CHLO</name>
<evidence type="ECO:0000256" key="1">
    <source>
        <dbReference type="SAM" id="MobiDB-lite"/>
    </source>
</evidence>
<dbReference type="OrthoDB" id="192915at2759"/>
<evidence type="ECO:0000256" key="2">
    <source>
        <dbReference type="SAM" id="SignalP"/>
    </source>
</evidence>
<protein>
    <recommendedName>
        <fullName evidence="3">DUF3456 domain-containing protein</fullName>
    </recommendedName>
</protein>
<evidence type="ECO:0000259" key="3">
    <source>
        <dbReference type="Pfam" id="PF11938"/>
    </source>
</evidence>
<comment type="caution">
    <text evidence="4">The sequence shown here is derived from an EMBL/GenBank/DDBJ whole genome shotgun (WGS) entry which is preliminary data.</text>
</comment>
<dbReference type="PANTHER" id="PTHR13341">
    <property type="entry name" value="MIR-INTERACTING SAPOSIN-LIKE PROTEIN"/>
    <property type="match status" value="1"/>
</dbReference>
<dbReference type="InterPro" id="IPR021852">
    <property type="entry name" value="DUF3456"/>
</dbReference>
<keyword evidence="5" id="KW-1185">Reference proteome</keyword>
<proteinExistence type="predicted"/>
<accession>A0A830HSK1</accession>
<feature type="domain" description="DUF3456" evidence="3">
    <location>
        <begin position="27"/>
        <end position="178"/>
    </location>
</feature>
<dbReference type="AlphaFoldDB" id="A0A830HSK1"/>
<feature type="region of interest" description="Disordered" evidence="1">
    <location>
        <begin position="179"/>
        <end position="207"/>
    </location>
</feature>
<keyword evidence="2" id="KW-0732">Signal</keyword>
<evidence type="ECO:0000313" key="4">
    <source>
        <dbReference type="EMBL" id="GHP07959.1"/>
    </source>
</evidence>
<dbReference type="Proteomes" id="UP000660262">
    <property type="component" value="Unassembled WGS sequence"/>
</dbReference>
<dbReference type="EMBL" id="BNJQ01000018">
    <property type="protein sequence ID" value="GHP07959.1"/>
    <property type="molecule type" value="Genomic_DNA"/>
</dbReference>
<reference evidence="4" key="1">
    <citation type="submission" date="2020-10" db="EMBL/GenBank/DDBJ databases">
        <title>Unveiling of a novel bifunctional photoreceptor, Dualchrome1, isolated from a cosmopolitan green alga.</title>
        <authorList>
            <person name="Suzuki S."/>
            <person name="Kawachi M."/>
        </authorList>
    </citation>
    <scope>NUCLEOTIDE SEQUENCE</scope>
    <source>
        <strain evidence="4">NIES 2893</strain>
    </source>
</reference>
<evidence type="ECO:0000313" key="5">
    <source>
        <dbReference type="Proteomes" id="UP000660262"/>
    </source>
</evidence>